<proteinExistence type="inferred from homology"/>
<dbReference type="EMBL" id="JAAWWK010000001">
    <property type="protein sequence ID" value="NKI16026.1"/>
    <property type="molecule type" value="Genomic_DNA"/>
</dbReference>
<comment type="caution">
    <text evidence="3">The sequence shown here is derived from an EMBL/GenBank/DDBJ whole genome shotgun (WGS) entry which is preliminary data.</text>
</comment>
<dbReference type="Proteomes" id="UP000765845">
    <property type="component" value="Unassembled WGS sequence"/>
</dbReference>
<evidence type="ECO:0000259" key="2">
    <source>
        <dbReference type="SMART" id="SM00822"/>
    </source>
</evidence>
<dbReference type="SUPFAM" id="SSF51735">
    <property type="entry name" value="NAD(P)-binding Rossmann-fold domains"/>
    <property type="match status" value="1"/>
</dbReference>
<dbReference type="PROSITE" id="PS00061">
    <property type="entry name" value="ADH_SHORT"/>
    <property type="match status" value="1"/>
</dbReference>
<dbReference type="PRINTS" id="PR00081">
    <property type="entry name" value="GDHRDH"/>
</dbReference>
<evidence type="ECO:0000313" key="3">
    <source>
        <dbReference type="EMBL" id="NKI16026.1"/>
    </source>
</evidence>
<accession>A0ABX1GA42</accession>
<dbReference type="Gene3D" id="3.40.50.720">
    <property type="entry name" value="NAD(P)-binding Rossmann-like Domain"/>
    <property type="match status" value="1"/>
</dbReference>
<dbReference type="InterPro" id="IPR057326">
    <property type="entry name" value="KR_dom"/>
</dbReference>
<evidence type="ECO:0000256" key="1">
    <source>
        <dbReference type="ARBA" id="ARBA00006484"/>
    </source>
</evidence>
<evidence type="ECO:0000313" key="4">
    <source>
        <dbReference type="Proteomes" id="UP000765845"/>
    </source>
</evidence>
<gene>
    <name evidence="3" type="ORF">HCU74_01210</name>
</gene>
<protein>
    <submittedName>
        <fullName evidence="3">SDR family oxidoreductase</fullName>
    </submittedName>
</protein>
<dbReference type="SMART" id="SM00822">
    <property type="entry name" value="PKS_KR"/>
    <property type="match status" value="1"/>
</dbReference>
<dbReference type="PANTHER" id="PTHR42879">
    <property type="entry name" value="3-OXOACYL-(ACYL-CARRIER-PROTEIN) REDUCTASE"/>
    <property type="match status" value="1"/>
</dbReference>
<comment type="similarity">
    <text evidence="1">Belongs to the short-chain dehydrogenases/reductases (SDR) family.</text>
</comment>
<dbReference type="RefSeq" id="WP_168448571.1">
    <property type="nucleotide sequence ID" value="NZ_JAAWWK010000001.1"/>
</dbReference>
<reference evidence="3 4" key="1">
    <citation type="submission" date="2020-04" db="EMBL/GenBank/DDBJ databases">
        <authorList>
            <person name="Yoon J."/>
        </authorList>
    </citation>
    <scope>NUCLEOTIDE SEQUENCE [LARGE SCALE GENOMIC DNA]</scope>
    <source>
        <strain evidence="3 4">KMU-166</strain>
    </source>
</reference>
<organism evidence="3 4">
    <name type="scientific">Spongiibacter thalassae</name>
    <dbReference type="NCBI Taxonomy" id="2721624"/>
    <lineage>
        <taxon>Bacteria</taxon>
        <taxon>Pseudomonadati</taxon>
        <taxon>Pseudomonadota</taxon>
        <taxon>Gammaproteobacteria</taxon>
        <taxon>Cellvibrionales</taxon>
        <taxon>Spongiibacteraceae</taxon>
        <taxon>Spongiibacter</taxon>
    </lineage>
</organism>
<dbReference type="PANTHER" id="PTHR42879:SF2">
    <property type="entry name" value="3-OXOACYL-[ACYL-CARRIER-PROTEIN] REDUCTASE FABG"/>
    <property type="match status" value="1"/>
</dbReference>
<dbReference type="InterPro" id="IPR050259">
    <property type="entry name" value="SDR"/>
</dbReference>
<sequence>MSAGQSLQGRRAFVTGGASGIGLAIVERLAAEGCDVVFSARDMASAAEVASRTGSHAVELDVSNLQDCTDAVAANGPFDILVNNAGMDQHAFFTKTTPEEWHYLLSVNLHAVLATCHAALPAMQQKGFGRIINIGSEAGRQGSKGGSVYAAAKGGVIAFTKSLARENGRFGITANVVAPGPVDTPLLRSAVDQGGEKLLQAMQASTLMGRLGRPEEVASTVAYLASDDAGFITGETLGVSGGMGC</sequence>
<dbReference type="InterPro" id="IPR002347">
    <property type="entry name" value="SDR_fam"/>
</dbReference>
<dbReference type="PRINTS" id="PR00080">
    <property type="entry name" value="SDRFAMILY"/>
</dbReference>
<feature type="domain" description="Ketoreductase" evidence="2">
    <location>
        <begin position="10"/>
        <end position="185"/>
    </location>
</feature>
<dbReference type="InterPro" id="IPR036291">
    <property type="entry name" value="NAD(P)-bd_dom_sf"/>
</dbReference>
<dbReference type="Pfam" id="PF13561">
    <property type="entry name" value="adh_short_C2"/>
    <property type="match status" value="1"/>
</dbReference>
<keyword evidence="4" id="KW-1185">Reference proteome</keyword>
<dbReference type="InterPro" id="IPR020904">
    <property type="entry name" value="Sc_DH/Rdtase_CS"/>
</dbReference>
<name>A0ABX1GA42_9GAMM</name>